<organism evidence="1 2">
    <name type="scientific">Jatrophihabitans cynanchi</name>
    <dbReference type="NCBI Taxonomy" id="2944128"/>
    <lineage>
        <taxon>Bacteria</taxon>
        <taxon>Bacillati</taxon>
        <taxon>Actinomycetota</taxon>
        <taxon>Actinomycetes</taxon>
        <taxon>Jatrophihabitantales</taxon>
        <taxon>Jatrophihabitantaceae</taxon>
        <taxon>Jatrophihabitans</taxon>
    </lineage>
</organism>
<gene>
    <name evidence="1" type="ORF">M6B22_02365</name>
</gene>
<evidence type="ECO:0000313" key="1">
    <source>
        <dbReference type="EMBL" id="WAX57621.1"/>
    </source>
</evidence>
<dbReference type="EMBL" id="CP097463">
    <property type="protein sequence ID" value="WAX57621.1"/>
    <property type="molecule type" value="Genomic_DNA"/>
</dbReference>
<evidence type="ECO:0000313" key="2">
    <source>
        <dbReference type="Proteomes" id="UP001164693"/>
    </source>
</evidence>
<name>A0ABY7K3D7_9ACTN</name>
<protein>
    <submittedName>
        <fullName evidence="1">Uncharacterized protein</fullName>
    </submittedName>
</protein>
<proteinExistence type="predicted"/>
<accession>A0ABY7K3D7</accession>
<reference evidence="1" key="1">
    <citation type="submission" date="2022-05" db="EMBL/GenBank/DDBJ databases">
        <title>Jatrophihabitans sp. SB3-54 whole genome sequence.</title>
        <authorList>
            <person name="Suh M.K."/>
            <person name="Eom M.K."/>
            <person name="Kim J.S."/>
            <person name="Kim H.S."/>
            <person name="Do H.E."/>
            <person name="Shin Y.K."/>
            <person name="Lee J.-S."/>
        </authorList>
    </citation>
    <scope>NUCLEOTIDE SEQUENCE</scope>
    <source>
        <strain evidence="1">SB3-54</strain>
    </source>
</reference>
<keyword evidence="2" id="KW-1185">Reference proteome</keyword>
<sequence>MTWFRRLREEAQSEAAPDESDSPDALRARIFELIGFVNQNAGKLPGEAVVIARRITDTVREVVDGADPQHGLDIYAVVSIRGILDDYLPTTLRTYLALDPGIVDVPRPSGRTPSASLLEQLDALWSSATDLHVAAQAHDADSLLSQGNFLRTKFTGSDLDL</sequence>
<dbReference type="Proteomes" id="UP001164693">
    <property type="component" value="Chromosome"/>
</dbReference>
<dbReference type="RefSeq" id="WP_269444167.1">
    <property type="nucleotide sequence ID" value="NZ_CP097463.1"/>
</dbReference>